<evidence type="ECO:0000313" key="3">
    <source>
        <dbReference type="Proteomes" id="UP000572635"/>
    </source>
</evidence>
<dbReference type="EMBL" id="JACHDB010000002">
    <property type="protein sequence ID" value="MBB5436105.1"/>
    <property type="molecule type" value="Genomic_DNA"/>
</dbReference>
<reference evidence="2 3" key="1">
    <citation type="submission" date="2020-08" db="EMBL/GenBank/DDBJ databases">
        <title>Sequencing the genomes of 1000 actinobacteria strains.</title>
        <authorList>
            <person name="Klenk H.-P."/>
        </authorList>
    </citation>
    <scope>NUCLEOTIDE SEQUENCE [LARGE SCALE GENOMIC DNA]</scope>
    <source>
        <strain evidence="2 3">DSM 44551</strain>
    </source>
</reference>
<evidence type="ECO:0000313" key="2">
    <source>
        <dbReference type="EMBL" id="MBB5436105.1"/>
    </source>
</evidence>
<dbReference type="AlphaFoldDB" id="A0A7W8VHE9"/>
<dbReference type="RefSeq" id="WP_184399392.1">
    <property type="nucleotide sequence ID" value="NZ_BAAAJD010000068.1"/>
</dbReference>
<feature type="transmembrane region" description="Helical" evidence="1">
    <location>
        <begin position="12"/>
        <end position="39"/>
    </location>
</feature>
<accession>A0A7W8VHE9</accession>
<feature type="transmembrane region" description="Helical" evidence="1">
    <location>
        <begin position="51"/>
        <end position="76"/>
    </location>
</feature>
<keyword evidence="1" id="KW-1133">Transmembrane helix</keyword>
<dbReference type="Proteomes" id="UP000572635">
    <property type="component" value="Unassembled WGS sequence"/>
</dbReference>
<comment type="caution">
    <text evidence="2">The sequence shown here is derived from an EMBL/GenBank/DDBJ whole genome shotgun (WGS) entry which is preliminary data.</text>
</comment>
<name>A0A7W8VHE9_9ACTN</name>
<gene>
    <name evidence="2" type="ORF">HDA36_006253</name>
</gene>
<proteinExistence type="predicted"/>
<evidence type="ECO:0000256" key="1">
    <source>
        <dbReference type="SAM" id="Phobius"/>
    </source>
</evidence>
<sequence length="82" mass="8368">MGYSEPPAGKGAAIGLIVAGVLCCNPLTLVLGIVSLVMAESNPKASKTCSLIGWILFGIGLVASVIYFIFSFALAASTPTTY</sequence>
<organism evidence="2 3">
    <name type="scientific">Nocardiopsis composta</name>
    <dbReference type="NCBI Taxonomy" id="157465"/>
    <lineage>
        <taxon>Bacteria</taxon>
        <taxon>Bacillati</taxon>
        <taxon>Actinomycetota</taxon>
        <taxon>Actinomycetes</taxon>
        <taxon>Streptosporangiales</taxon>
        <taxon>Nocardiopsidaceae</taxon>
        <taxon>Nocardiopsis</taxon>
    </lineage>
</organism>
<keyword evidence="3" id="KW-1185">Reference proteome</keyword>
<protein>
    <submittedName>
        <fullName evidence="2">Uncharacterized protein</fullName>
    </submittedName>
</protein>
<keyword evidence="1" id="KW-0472">Membrane</keyword>
<keyword evidence="1" id="KW-0812">Transmembrane</keyword>